<proteinExistence type="predicted"/>
<organism evidence="1 2">
    <name type="scientific">Trichostrongylus colubriformis</name>
    <name type="common">Black scour worm</name>
    <dbReference type="NCBI Taxonomy" id="6319"/>
    <lineage>
        <taxon>Eukaryota</taxon>
        <taxon>Metazoa</taxon>
        <taxon>Ecdysozoa</taxon>
        <taxon>Nematoda</taxon>
        <taxon>Chromadorea</taxon>
        <taxon>Rhabditida</taxon>
        <taxon>Rhabditina</taxon>
        <taxon>Rhabditomorpha</taxon>
        <taxon>Strongyloidea</taxon>
        <taxon>Trichostrongylidae</taxon>
        <taxon>Trichostrongylus</taxon>
    </lineage>
</organism>
<dbReference type="Proteomes" id="UP001331761">
    <property type="component" value="Unassembled WGS sequence"/>
</dbReference>
<name>A0AAN8IWB7_TRICO</name>
<evidence type="ECO:0000313" key="2">
    <source>
        <dbReference type="Proteomes" id="UP001331761"/>
    </source>
</evidence>
<sequence>VKEEKSFMESLRESASSILQKAKVQYNRINHALVQWWMKFKPPVKAKATRTARRRRISRNRGLPQ</sequence>
<reference evidence="1 2" key="1">
    <citation type="submission" date="2019-10" db="EMBL/GenBank/DDBJ databases">
        <title>Assembly and Annotation for the nematode Trichostrongylus colubriformis.</title>
        <authorList>
            <person name="Martin J."/>
        </authorList>
    </citation>
    <scope>NUCLEOTIDE SEQUENCE [LARGE SCALE GENOMIC DNA]</scope>
    <source>
        <strain evidence="1">G859</strain>
        <tissue evidence="1">Whole worm</tissue>
    </source>
</reference>
<keyword evidence="2" id="KW-1185">Reference proteome</keyword>
<dbReference type="AlphaFoldDB" id="A0AAN8IWB7"/>
<protein>
    <submittedName>
        <fullName evidence="1">Uncharacterized protein</fullName>
    </submittedName>
</protein>
<comment type="caution">
    <text evidence="1">The sequence shown here is derived from an EMBL/GenBank/DDBJ whole genome shotgun (WGS) entry which is preliminary data.</text>
</comment>
<accession>A0AAN8IWB7</accession>
<dbReference type="EMBL" id="WIXE01003499">
    <property type="protein sequence ID" value="KAK5983882.1"/>
    <property type="molecule type" value="Genomic_DNA"/>
</dbReference>
<evidence type="ECO:0000313" key="1">
    <source>
        <dbReference type="EMBL" id="KAK5983882.1"/>
    </source>
</evidence>
<gene>
    <name evidence="1" type="ORF">GCK32_000839</name>
</gene>
<feature type="non-terminal residue" evidence="1">
    <location>
        <position position="1"/>
    </location>
</feature>